<evidence type="ECO:0000313" key="11">
    <source>
        <dbReference type="Proteomes" id="UP000277928"/>
    </source>
</evidence>
<feature type="DNA-binding region" description="Homeobox" evidence="6">
    <location>
        <begin position="88"/>
        <end position="147"/>
    </location>
</feature>
<protein>
    <recommendedName>
        <fullName evidence="9">Homeobox domain-containing protein</fullName>
    </recommendedName>
</protein>
<keyword evidence="11" id="KW-1185">Reference proteome</keyword>
<evidence type="ECO:0000256" key="3">
    <source>
        <dbReference type="ARBA" id="ARBA00023125"/>
    </source>
</evidence>
<dbReference type="SMART" id="SM00389">
    <property type="entry name" value="HOX"/>
    <property type="match status" value="1"/>
</dbReference>
<dbReference type="CDD" id="cd00086">
    <property type="entry name" value="homeodomain"/>
    <property type="match status" value="1"/>
</dbReference>
<keyword evidence="4 6" id="KW-0371">Homeobox</keyword>
<keyword evidence="5 6" id="KW-0539">Nucleus</keyword>
<evidence type="ECO:0000256" key="7">
    <source>
        <dbReference type="RuleBase" id="RU000682"/>
    </source>
</evidence>
<evidence type="ECO:0000256" key="2">
    <source>
        <dbReference type="ARBA" id="ARBA00022473"/>
    </source>
</evidence>
<evidence type="ECO:0000256" key="4">
    <source>
        <dbReference type="ARBA" id="ARBA00023155"/>
    </source>
</evidence>
<keyword evidence="3 6" id="KW-0238">DNA-binding</keyword>
<dbReference type="OrthoDB" id="6159439at2759"/>
<dbReference type="EMBL" id="UYRX01000850">
    <property type="protein sequence ID" value="VDK86670.1"/>
    <property type="molecule type" value="Genomic_DNA"/>
</dbReference>
<feature type="domain" description="Homeobox" evidence="9">
    <location>
        <begin position="86"/>
        <end position="146"/>
    </location>
</feature>
<evidence type="ECO:0000256" key="8">
    <source>
        <dbReference type="SAM" id="MobiDB-lite"/>
    </source>
</evidence>
<accession>A0A3P6U639</accession>
<dbReference type="STRING" id="42156.A0A3P6U639"/>
<dbReference type="InterPro" id="IPR001356">
    <property type="entry name" value="HD"/>
</dbReference>
<dbReference type="GO" id="GO:0000981">
    <property type="term" value="F:DNA-binding transcription factor activity, RNA polymerase II-specific"/>
    <property type="evidence" value="ECO:0007669"/>
    <property type="project" value="InterPro"/>
</dbReference>
<dbReference type="PROSITE" id="PS50071">
    <property type="entry name" value="HOMEOBOX_2"/>
    <property type="match status" value="1"/>
</dbReference>
<dbReference type="GO" id="GO:0000978">
    <property type="term" value="F:RNA polymerase II cis-regulatory region sequence-specific DNA binding"/>
    <property type="evidence" value="ECO:0007669"/>
    <property type="project" value="TreeGrafter"/>
</dbReference>
<dbReference type="PANTHER" id="PTHR45921:SF6">
    <property type="entry name" value="C15"/>
    <property type="match status" value="1"/>
</dbReference>
<feature type="region of interest" description="Disordered" evidence="8">
    <location>
        <begin position="56"/>
        <end position="77"/>
    </location>
</feature>
<evidence type="ECO:0000256" key="6">
    <source>
        <dbReference type="PROSITE-ProRule" id="PRU00108"/>
    </source>
</evidence>
<dbReference type="InterPro" id="IPR009057">
    <property type="entry name" value="Homeodomain-like_sf"/>
</dbReference>
<reference evidence="10 11" key="1">
    <citation type="submission" date="2018-08" db="EMBL/GenBank/DDBJ databases">
        <authorList>
            <person name="Laetsch R D."/>
            <person name="Stevens L."/>
            <person name="Kumar S."/>
            <person name="Blaxter L. M."/>
        </authorList>
    </citation>
    <scope>NUCLEOTIDE SEQUENCE [LARGE SCALE GENOMIC DNA]</scope>
</reference>
<dbReference type="Gene3D" id="1.10.10.60">
    <property type="entry name" value="Homeodomain-like"/>
    <property type="match status" value="1"/>
</dbReference>
<organism evidence="10 11">
    <name type="scientific">Litomosoides sigmodontis</name>
    <name type="common">Filarial nematode worm</name>
    <dbReference type="NCBI Taxonomy" id="42156"/>
    <lineage>
        <taxon>Eukaryota</taxon>
        <taxon>Metazoa</taxon>
        <taxon>Ecdysozoa</taxon>
        <taxon>Nematoda</taxon>
        <taxon>Chromadorea</taxon>
        <taxon>Rhabditida</taxon>
        <taxon>Spirurina</taxon>
        <taxon>Spiruromorpha</taxon>
        <taxon>Filarioidea</taxon>
        <taxon>Onchocercidae</taxon>
        <taxon>Litomosoides</taxon>
    </lineage>
</organism>
<dbReference type="InterPro" id="IPR020479">
    <property type="entry name" value="HD_metazoa"/>
</dbReference>
<evidence type="ECO:0000313" key="10">
    <source>
        <dbReference type="EMBL" id="VDK86670.1"/>
    </source>
</evidence>
<dbReference type="PRINTS" id="PR00024">
    <property type="entry name" value="HOMEOBOX"/>
</dbReference>
<dbReference type="Pfam" id="PF00046">
    <property type="entry name" value="Homeodomain"/>
    <property type="match status" value="1"/>
</dbReference>
<dbReference type="GO" id="GO:0005634">
    <property type="term" value="C:nucleus"/>
    <property type="evidence" value="ECO:0007669"/>
    <property type="project" value="UniProtKB-SubCell"/>
</dbReference>
<dbReference type="InterPro" id="IPR042247">
    <property type="entry name" value="TLX1/2/3"/>
</dbReference>
<evidence type="ECO:0000259" key="9">
    <source>
        <dbReference type="PROSITE" id="PS50071"/>
    </source>
</evidence>
<evidence type="ECO:0000256" key="5">
    <source>
        <dbReference type="ARBA" id="ARBA00023242"/>
    </source>
</evidence>
<dbReference type="GO" id="GO:0048513">
    <property type="term" value="P:animal organ development"/>
    <property type="evidence" value="ECO:0007669"/>
    <property type="project" value="TreeGrafter"/>
</dbReference>
<dbReference type="FunFam" id="1.10.10.60:FF:000040">
    <property type="entry name" value="T-cell leukemia homeobox protein 3"/>
    <property type="match status" value="1"/>
</dbReference>
<name>A0A3P6U639_LITSI</name>
<keyword evidence="2" id="KW-0217">Developmental protein</keyword>
<dbReference type="SUPFAM" id="SSF46689">
    <property type="entry name" value="Homeodomain-like"/>
    <property type="match status" value="1"/>
</dbReference>
<dbReference type="PANTHER" id="PTHR45921">
    <property type="entry name" value="IP01054P"/>
    <property type="match status" value="1"/>
</dbReference>
<dbReference type="PROSITE" id="PS00027">
    <property type="entry name" value="HOMEOBOX_1"/>
    <property type="match status" value="1"/>
</dbReference>
<comment type="subcellular location">
    <subcellularLocation>
        <location evidence="1 6 7">Nucleus</location>
    </subcellularLocation>
</comment>
<sequence length="173" mass="20211">MSIATVSTNKLPFAIQTILGNDGKQRKISKWERSVCESNLSRRNCDKSYLPQHFVSNSIEKPQKAKPQNSSTTPPRIGYCSQSRILGHKKPRASFTKKQVALLESRFLAQKYLASTERVNLANQLEMSDMQVKTWFQNRRTKWRRQEAEEKEHEDKMMTRYPKCFFARPDIVL</sequence>
<dbReference type="Proteomes" id="UP000277928">
    <property type="component" value="Unassembled WGS sequence"/>
</dbReference>
<gene>
    <name evidence="10" type="ORF">NLS_LOCUS7743</name>
</gene>
<dbReference type="AlphaFoldDB" id="A0A3P6U639"/>
<proteinExistence type="predicted"/>
<dbReference type="InterPro" id="IPR017970">
    <property type="entry name" value="Homeobox_CS"/>
</dbReference>
<evidence type="ECO:0000256" key="1">
    <source>
        <dbReference type="ARBA" id="ARBA00004123"/>
    </source>
</evidence>